<reference evidence="1 2" key="1">
    <citation type="submission" date="2019-05" db="EMBL/GenBank/DDBJ databases">
        <title>Another draft genome of Portunus trituberculatus and its Hox gene families provides insights of decapod evolution.</title>
        <authorList>
            <person name="Jeong J.-H."/>
            <person name="Song I."/>
            <person name="Kim S."/>
            <person name="Choi T."/>
            <person name="Kim D."/>
            <person name="Ryu S."/>
            <person name="Kim W."/>
        </authorList>
    </citation>
    <scope>NUCLEOTIDE SEQUENCE [LARGE SCALE GENOMIC DNA]</scope>
    <source>
        <tissue evidence="1">Muscle</tissue>
    </source>
</reference>
<accession>A0A5B7FE27</accession>
<dbReference type="Proteomes" id="UP000324222">
    <property type="component" value="Unassembled WGS sequence"/>
</dbReference>
<protein>
    <submittedName>
        <fullName evidence="1">Uncharacterized protein</fullName>
    </submittedName>
</protein>
<comment type="caution">
    <text evidence="1">The sequence shown here is derived from an EMBL/GenBank/DDBJ whole genome shotgun (WGS) entry which is preliminary data.</text>
</comment>
<gene>
    <name evidence="1" type="ORF">E2C01_039606</name>
</gene>
<name>A0A5B7FE27_PORTR</name>
<evidence type="ECO:0000313" key="2">
    <source>
        <dbReference type="Proteomes" id="UP000324222"/>
    </source>
</evidence>
<proteinExistence type="predicted"/>
<keyword evidence="2" id="KW-1185">Reference proteome</keyword>
<sequence length="101" mass="11052">MQPLVLRTPSEEEKADQGVPSCLTFTAASAAAAANEECINNSIQELTYILCSLAFLAASFLLSFPLRACVLRFSFISSKHQLPIFSPVPSLYKRDIPPYAL</sequence>
<evidence type="ECO:0000313" key="1">
    <source>
        <dbReference type="EMBL" id="MPC45900.1"/>
    </source>
</evidence>
<dbReference type="EMBL" id="VSRR010006948">
    <property type="protein sequence ID" value="MPC45900.1"/>
    <property type="molecule type" value="Genomic_DNA"/>
</dbReference>
<dbReference type="AlphaFoldDB" id="A0A5B7FE27"/>
<organism evidence="1 2">
    <name type="scientific">Portunus trituberculatus</name>
    <name type="common">Swimming crab</name>
    <name type="synonym">Neptunus trituberculatus</name>
    <dbReference type="NCBI Taxonomy" id="210409"/>
    <lineage>
        <taxon>Eukaryota</taxon>
        <taxon>Metazoa</taxon>
        <taxon>Ecdysozoa</taxon>
        <taxon>Arthropoda</taxon>
        <taxon>Crustacea</taxon>
        <taxon>Multicrustacea</taxon>
        <taxon>Malacostraca</taxon>
        <taxon>Eumalacostraca</taxon>
        <taxon>Eucarida</taxon>
        <taxon>Decapoda</taxon>
        <taxon>Pleocyemata</taxon>
        <taxon>Brachyura</taxon>
        <taxon>Eubrachyura</taxon>
        <taxon>Portunoidea</taxon>
        <taxon>Portunidae</taxon>
        <taxon>Portuninae</taxon>
        <taxon>Portunus</taxon>
    </lineage>
</organism>